<sequence length="286" mass="30717">MAEFLNVLNIPVDPALLAAWCGWLAPARQPFYLTGAEADALGLEALGLDTVPRAGLTLTPEERDTITEWTISALADRVAWLTLADVDALPPGSRRALLRAQVRHGRGNVPLGRAFPELGLPPGRFLWRPEQLTAGVLARVVAAPGVPCQRLEVPLEVWRAAQEVLPGARALAGSFPQGSAGNCFGTVMGAAGTRGAAAEWMQREPFEAFLHARTRPGGRDDQPGTVLLWRSSNGLAQHAAVTLGGGWALHKAAQTWWTPRVVLPTATLIRVSRSAGWRLSRRHLLA</sequence>
<protein>
    <submittedName>
        <fullName evidence="1">Uncharacterized protein</fullName>
    </submittedName>
</protein>
<keyword evidence="2" id="KW-1185">Reference proteome</keyword>
<dbReference type="RefSeq" id="WP_229784562.1">
    <property type="nucleotide sequence ID" value="NZ_BMPE01000002.1"/>
</dbReference>
<accession>A0ABQ2FKF4</accession>
<dbReference type="EMBL" id="BMPE01000002">
    <property type="protein sequence ID" value="GGK98479.1"/>
    <property type="molecule type" value="Genomic_DNA"/>
</dbReference>
<evidence type="ECO:0000313" key="1">
    <source>
        <dbReference type="EMBL" id="GGK98479.1"/>
    </source>
</evidence>
<organism evidence="1 2">
    <name type="scientific">Deinococcus radiotolerans</name>
    <dbReference type="NCBI Taxonomy" id="1309407"/>
    <lineage>
        <taxon>Bacteria</taxon>
        <taxon>Thermotogati</taxon>
        <taxon>Deinococcota</taxon>
        <taxon>Deinococci</taxon>
        <taxon>Deinococcales</taxon>
        <taxon>Deinococcaceae</taxon>
        <taxon>Deinococcus</taxon>
    </lineage>
</organism>
<evidence type="ECO:0000313" key="2">
    <source>
        <dbReference type="Proteomes" id="UP000604341"/>
    </source>
</evidence>
<gene>
    <name evidence="1" type="ORF">GCM10010844_15870</name>
</gene>
<reference evidence="2" key="1">
    <citation type="journal article" date="2019" name="Int. J. Syst. Evol. Microbiol.">
        <title>The Global Catalogue of Microorganisms (GCM) 10K type strain sequencing project: providing services to taxonomists for standard genome sequencing and annotation.</title>
        <authorList>
            <consortium name="The Broad Institute Genomics Platform"/>
            <consortium name="The Broad Institute Genome Sequencing Center for Infectious Disease"/>
            <person name="Wu L."/>
            <person name="Ma J."/>
        </authorList>
    </citation>
    <scope>NUCLEOTIDE SEQUENCE [LARGE SCALE GENOMIC DNA]</scope>
    <source>
        <strain evidence="2">JCM 19173</strain>
    </source>
</reference>
<comment type="caution">
    <text evidence="1">The sequence shown here is derived from an EMBL/GenBank/DDBJ whole genome shotgun (WGS) entry which is preliminary data.</text>
</comment>
<name>A0ABQ2FKF4_9DEIO</name>
<proteinExistence type="predicted"/>
<dbReference type="Proteomes" id="UP000604341">
    <property type="component" value="Unassembled WGS sequence"/>
</dbReference>